<dbReference type="PANTHER" id="PTHR10353">
    <property type="entry name" value="GLYCOSYL HYDROLASE"/>
    <property type="match status" value="1"/>
</dbReference>
<dbReference type="Proteomes" id="UP000019487">
    <property type="component" value="Unassembled WGS sequence"/>
</dbReference>
<dbReference type="AlphaFoldDB" id="W9CCF6"/>
<dbReference type="GO" id="GO:0005975">
    <property type="term" value="P:carbohydrate metabolic process"/>
    <property type="evidence" value="ECO:0007669"/>
    <property type="project" value="InterPro"/>
</dbReference>
<evidence type="ECO:0000256" key="1">
    <source>
        <dbReference type="ARBA" id="ARBA00010838"/>
    </source>
</evidence>
<organism evidence="5 6">
    <name type="scientific">Sclerotinia borealis (strain F-4128)</name>
    <dbReference type="NCBI Taxonomy" id="1432307"/>
    <lineage>
        <taxon>Eukaryota</taxon>
        <taxon>Fungi</taxon>
        <taxon>Dikarya</taxon>
        <taxon>Ascomycota</taxon>
        <taxon>Pezizomycotina</taxon>
        <taxon>Leotiomycetes</taxon>
        <taxon>Helotiales</taxon>
        <taxon>Sclerotiniaceae</taxon>
        <taxon>Sclerotinia</taxon>
    </lineage>
</organism>
<evidence type="ECO:0000313" key="5">
    <source>
        <dbReference type="EMBL" id="ESZ93546.1"/>
    </source>
</evidence>
<keyword evidence="6" id="KW-1185">Reference proteome</keyword>
<dbReference type="HOGENOM" id="CLU_001859_1_3_1"/>
<comment type="similarity">
    <text evidence="1 4">Belongs to the glycosyl hydrolase 1 family.</text>
</comment>
<reference evidence="5 6" key="1">
    <citation type="journal article" date="2014" name="Genome Announc.">
        <title>Draft genome sequence of Sclerotinia borealis, a psychrophilic plant pathogenic fungus.</title>
        <authorList>
            <person name="Mardanov A.V."/>
            <person name="Beletsky A.V."/>
            <person name="Kadnikov V.V."/>
            <person name="Ignatov A.N."/>
            <person name="Ravin N.V."/>
        </authorList>
    </citation>
    <scope>NUCLEOTIDE SEQUENCE [LARGE SCALE GENOMIC DNA]</scope>
    <source>
        <strain evidence="6">F-4157</strain>
    </source>
</reference>
<dbReference type="Pfam" id="PF00232">
    <property type="entry name" value="Glyco_hydro_1"/>
    <property type="match status" value="1"/>
</dbReference>
<evidence type="ECO:0000256" key="4">
    <source>
        <dbReference type="RuleBase" id="RU003690"/>
    </source>
</evidence>
<evidence type="ECO:0000313" key="6">
    <source>
        <dbReference type="Proteomes" id="UP000019487"/>
    </source>
</evidence>
<evidence type="ECO:0000256" key="2">
    <source>
        <dbReference type="ARBA" id="ARBA00022801"/>
    </source>
</evidence>
<dbReference type="PANTHER" id="PTHR10353:SF36">
    <property type="entry name" value="LP05116P"/>
    <property type="match status" value="1"/>
</dbReference>
<dbReference type="Gene3D" id="3.20.20.80">
    <property type="entry name" value="Glycosidases"/>
    <property type="match status" value="1"/>
</dbReference>
<keyword evidence="3" id="KW-0326">Glycosidase</keyword>
<dbReference type="PRINTS" id="PR00131">
    <property type="entry name" value="GLHYDRLASE1"/>
</dbReference>
<protein>
    <submittedName>
        <fullName evidence="5">Glycoside hydrolase family 1 protein</fullName>
    </submittedName>
</protein>
<sequence length="586" mass="65507">MNVFGLSTAYWFDVSLNGQCQATASTGTTPTATVENPEAFTTSITLNVQQLWDLFVGPVATAATNITVSATPIPTSELIPPPPLYYPSFPTGAQVPLAPKNESWKFPSGFWWGVASAAYQIEGAVADEGRGPSVWDVFTHNAAAKITLFNDTGDVGDNQYYLYKQDIARIAALGVPYYSFSISWSRILPFGRGPVNELALQHYEDLIDTCIEYGVQPVVTLYHWDLPLFLQNTYGGWLSPNIVEDFVAYAKIVFSRYGHKVPHWFTMNEPIVFCTSYPYPTHYFTRTSIPPKQQPYYCGHHVLLAHAETYHLFQSLSLPGTLSFKNNGGHKIPFSNSSLDTLAVQRAWDFNEGWFANPVYINGDYPPHLKTYLDTIPLTFTASQKSRINGTADLFAHDAYTSSYYMAPDSGIEACTSNSSHELFPGCYNTTNVGENGWLIGAAADPLASWLHSAVDWVPAFLKYIQETWPSRGGIVVSEFGFAEPFEYQKTLLSDIRTDTSRSLYYKQYMEAILLAISEGINVVGCLAWSIMDNLEWREGYHVKFGMQYVNFTTGERFYKASFFEYVNAFVVYAEDEVVPVLGGVD</sequence>
<dbReference type="InterPro" id="IPR033132">
    <property type="entry name" value="GH_1_N_CS"/>
</dbReference>
<dbReference type="EMBL" id="AYSA01000307">
    <property type="protein sequence ID" value="ESZ93546.1"/>
    <property type="molecule type" value="Genomic_DNA"/>
</dbReference>
<proteinExistence type="inferred from homology"/>
<dbReference type="OrthoDB" id="65569at2759"/>
<dbReference type="SUPFAM" id="SSF51445">
    <property type="entry name" value="(Trans)glycosidases"/>
    <property type="match status" value="1"/>
</dbReference>
<dbReference type="PROSITE" id="PS00653">
    <property type="entry name" value="GLYCOSYL_HYDROL_F1_2"/>
    <property type="match status" value="1"/>
</dbReference>
<evidence type="ECO:0000256" key="3">
    <source>
        <dbReference type="ARBA" id="ARBA00023295"/>
    </source>
</evidence>
<gene>
    <name evidence="5" type="ORF">SBOR_6088</name>
</gene>
<accession>W9CCF6</accession>
<dbReference type="InterPro" id="IPR017853">
    <property type="entry name" value="GH"/>
</dbReference>
<dbReference type="InterPro" id="IPR001360">
    <property type="entry name" value="Glyco_hydro_1"/>
</dbReference>
<dbReference type="GO" id="GO:0008422">
    <property type="term" value="F:beta-glucosidase activity"/>
    <property type="evidence" value="ECO:0007669"/>
    <property type="project" value="TreeGrafter"/>
</dbReference>
<dbReference type="STRING" id="1432307.W9CCF6"/>
<comment type="caution">
    <text evidence="5">The sequence shown here is derived from an EMBL/GenBank/DDBJ whole genome shotgun (WGS) entry which is preliminary data.</text>
</comment>
<keyword evidence="2 5" id="KW-0378">Hydrolase</keyword>
<name>W9CCF6_SCLBF</name>